<dbReference type="EMBL" id="JAENIL010000003">
    <property type="protein sequence ID" value="MBK1875697.1"/>
    <property type="molecule type" value="Genomic_DNA"/>
</dbReference>
<keyword evidence="2" id="KW-0472">Membrane</keyword>
<feature type="transmembrane region" description="Helical" evidence="2">
    <location>
        <begin position="20"/>
        <end position="37"/>
    </location>
</feature>
<evidence type="ECO:0000313" key="3">
    <source>
        <dbReference type="EMBL" id="MBK1875697.1"/>
    </source>
</evidence>
<dbReference type="Proteomes" id="UP000617628">
    <property type="component" value="Unassembled WGS sequence"/>
</dbReference>
<keyword evidence="2" id="KW-0812">Transmembrane</keyword>
<evidence type="ECO:0008006" key="5">
    <source>
        <dbReference type="Google" id="ProtNLM"/>
    </source>
</evidence>
<keyword evidence="4" id="KW-1185">Reference proteome</keyword>
<feature type="transmembrane region" description="Helical" evidence="2">
    <location>
        <begin position="43"/>
        <end position="64"/>
    </location>
</feature>
<feature type="transmembrane region" description="Helical" evidence="2">
    <location>
        <begin position="190"/>
        <end position="209"/>
    </location>
</feature>
<dbReference type="AlphaFoldDB" id="A0A934RWI3"/>
<sequence>MIITRKIGTLIRGKTTPFQIYAACLLGALLGFIPGFSHAPALMLAWLLLLLVLNANLFLAGVVLLLAKLVLLVAMPLVFAVGQFLLEGPTQGLFKSLINAPVTAYSGLDYYVVAGGQLLALVIGFALAFFLKGSITSYRKKMMALSEDSERLKKYQEKLWVKILKFLFLGKGRGKKSYEELLSVRMGNPLRIWGVAIVAVVVGVLALGFSKLTAPLITALAKSNLEAANGATVDLETVDLSLQEGRLEVLGLEMADAQKLDTNLFASKRIVADVNTTDLLRKRFSIDRLVLEDASSGDARESPGKQIGPQSSPSPKLEMPDFDDLDSVLTNASEWQERLAQAKRWLEQISAGGEEAAEALSWQEELNNRIRALGHANVKADFLTEGSPTLWIRKIEAKGIRTPYFKGATLDLDGADLSTHPSLAGAPPVVSLVADDRSFESRLSLAGASGTGSNELQMLLKDLEVDPLAAKIKSDGEPPISGGTVDIDLSGAIGSAANDLVAQVTFDGTKARIGGNPVDLDGLTLPVAIKGPLDSPGIKLDSKALEKILVSTGKKKLLDEATKKFGLEGDEADAAGQLLEGLFKKKKK</sequence>
<comment type="caution">
    <text evidence="3">The sequence shown here is derived from an EMBL/GenBank/DDBJ whole genome shotgun (WGS) entry which is preliminary data.</text>
</comment>
<proteinExistence type="predicted"/>
<feature type="region of interest" description="Disordered" evidence="1">
    <location>
        <begin position="295"/>
        <end position="320"/>
    </location>
</feature>
<evidence type="ECO:0000313" key="4">
    <source>
        <dbReference type="Proteomes" id="UP000617628"/>
    </source>
</evidence>
<gene>
    <name evidence="3" type="ORF">JIN87_02395</name>
</gene>
<accession>A0A934RWI3</accession>
<dbReference type="RefSeq" id="WP_200353916.1">
    <property type="nucleotide sequence ID" value="NZ_JAENIL010000003.1"/>
</dbReference>
<organism evidence="3 4">
    <name type="scientific">Pelagicoccus mobilis</name>
    <dbReference type="NCBI Taxonomy" id="415221"/>
    <lineage>
        <taxon>Bacteria</taxon>
        <taxon>Pseudomonadati</taxon>
        <taxon>Verrucomicrobiota</taxon>
        <taxon>Opitutia</taxon>
        <taxon>Puniceicoccales</taxon>
        <taxon>Pelagicoccaceae</taxon>
        <taxon>Pelagicoccus</taxon>
    </lineage>
</organism>
<protein>
    <recommendedName>
        <fullName evidence="5">TIGR03546 family protein</fullName>
    </recommendedName>
</protein>
<evidence type="ECO:0000256" key="2">
    <source>
        <dbReference type="SAM" id="Phobius"/>
    </source>
</evidence>
<name>A0A934RWI3_9BACT</name>
<feature type="transmembrane region" description="Helical" evidence="2">
    <location>
        <begin position="110"/>
        <end position="131"/>
    </location>
</feature>
<keyword evidence="2" id="KW-1133">Transmembrane helix</keyword>
<evidence type="ECO:0000256" key="1">
    <source>
        <dbReference type="SAM" id="MobiDB-lite"/>
    </source>
</evidence>
<feature type="transmembrane region" description="Helical" evidence="2">
    <location>
        <begin position="69"/>
        <end position="86"/>
    </location>
</feature>
<reference evidence="3" key="1">
    <citation type="submission" date="2021-01" db="EMBL/GenBank/DDBJ databases">
        <title>Modified the classification status of verrucomicrobia.</title>
        <authorList>
            <person name="Feng X."/>
        </authorList>
    </citation>
    <scope>NUCLEOTIDE SEQUENCE</scope>
    <source>
        <strain evidence="3">KCTC 13126</strain>
    </source>
</reference>